<protein>
    <submittedName>
        <fullName evidence="2">Uncharacterized protein</fullName>
    </submittedName>
</protein>
<keyword evidence="3" id="KW-1185">Reference proteome</keyword>
<reference evidence="2 3" key="1">
    <citation type="submission" date="2021-06" db="EMBL/GenBank/DDBJ databases">
        <title>Caerostris darwini draft genome.</title>
        <authorList>
            <person name="Kono N."/>
            <person name="Arakawa K."/>
        </authorList>
    </citation>
    <scope>NUCLEOTIDE SEQUENCE [LARGE SCALE GENOMIC DNA]</scope>
</reference>
<sequence>MAHTNTRREPPHISSANSLKVTQLNRNALPLSYSNHILSAVSYSNRHDSMWSKNSDGGNNEEHPEAHSMLVERSSGYVKKSAMAERKSSVAHITQTKKKNVRRQP</sequence>
<dbReference type="Proteomes" id="UP001054837">
    <property type="component" value="Unassembled WGS sequence"/>
</dbReference>
<name>A0AAV4UIW9_9ARAC</name>
<gene>
    <name evidence="2" type="ORF">CDAR_170271</name>
</gene>
<accession>A0AAV4UIW9</accession>
<proteinExistence type="predicted"/>
<feature type="compositionally biased region" description="Basic residues" evidence="1">
    <location>
        <begin position="95"/>
        <end position="105"/>
    </location>
</feature>
<dbReference type="AlphaFoldDB" id="A0AAV4UIW9"/>
<organism evidence="2 3">
    <name type="scientific">Caerostris darwini</name>
    <dbReference type="NCBI Taxonomy" id="1538125"/>
    <lineage>
        <taxon>Eukaryota</taxon>
        <taxon>Metazoa</taxon>
        <taxon>Ecdysozoa</taxon>
        <taxon>Arthropoda</taxon>
        <taxon>Chelicerata</taxon>
        <taxon>Arachnida</taxon>
        <taxon>Araneae</taxon>
        <taxon>Araneomorphae</taxon>
        <taxon>Entelegynae</taxon>
        <taxon>Araneoidea</taxon>
        <taxon>Araneidae</taxon>
        <taxon>Caerostris</taxon>
    </lineage>
</organism>
<feature type="region of interest" description="Disordered" evidence="1">
    <location>
        <begin position="80"/>
        <end position="105"/>
    </location>
</feature>
<dbReference type="EMBL" id="BPLQ01011436">
    <property type="protein sequence ID" value="GIY57877.1"/>
    <property type="molecule type" value="Genomic_DNA"/>
</dbReference>
<evidence type="ECO:0000313" key="2">
    <source>
        <dbReference type="EMBL" id="GIY57877.1"/>
    </source>
</evidence>
<evidence type="ECO:0000256" key="1">
    <source>
        <dbReference type="SAM" id="MobiDB-lite"/>
    </source>
</evidence>
<comment type="caution">
    <text evidence="2">The sequence shown here is derived from an EMBL/GenBank/DDBJ whole genome shotgun (WGS) entry which is preliminary data.</text>
</comment>
<evidence type="ECO:0000313" key="3">
    <source>
        <dbReference type="Proteomes" id="UP001054837"/>
    </source>
</evidence>